<dbReference type="Pfam" id="PF01890">
    <property type="entry name" value="CbiG_C"/>
    <property type="match status" value="1"/>
</dbReference>
<organism evidence="2 3">
    <name type="scientific">Acetobacter conturbans</name>
    <dbReference type="NCBI Taxonomy" id="1737472"/>
    <lineage>
        <taxon>Bacteria</taxon>
        <taxon>Pseudomonadati</taxon>
        <taxon>Pseudomonadota</taxon>
        <taxon>Alphaproteobacteria</taxon>
        <taxon>Acetobacterales</taxon>
        <taxon>Acetobacteraceae</taxon>
        <taxon>Acetobacter</taxon>
    </lineage>
</organism>
<dbReference type="InterPro" id="IPR036518">
    <property type="entry name" value="CobE/GbiG_C_sf"/>
</dbReference>
<sequence>MKVAGFGFRREATPTSLRDALAAAGGEQGLDALATITQKAASPALLALAGELGLPVHSLGRKQLEHIRTPTHSPRVMAAFGIGSLAEAAALSAAGPGARLLSPRAQSADGMATAAIAETVQEDGE</sequence>
<dbReference type="RefSeq" id="WP_173568347.1">
    <property type="nucleotide sequence ID" value="NZ_WOSY01000001.1"/>
</dbReference>
<comment type="caution">
    <text evidence="2">The sequence shown here is derived from an EMBL/GenBank/DDBJ whole genome shotgun (WGS) entry which is preliminary data.</text>
</comment>
<gene>
    <name evidence="2" type="ORF">GOB81_00065</name>
</gene>
<evidence type="ECO:0000313" key="3">
    <source>
        <dbReference type="Proteomes" id="UP000631653"/>
    </source>
</evidence>
<accession>A0ABX0JWW1</accession>
<keyword evidence="2" id="KW-0489">Methyltransferase</keyword>
<dbReference type="Proteomes" id="UP000631653">
    <property type="component" value="Unassembled WGS sequence"/>
</dbReference>
<dbReference type="Gene3D" id="3.30.420.180">
    <property type="entry name" value="CobE/GbiG C-terminal domain"/>
    <property type="match status" value="1"/>
</dbReference>
<reference evidence="2 3" key="1">
    <citation type="journal article" date="2020" name="Int. J. Syst. Evol. Microbiol.">
        <title>Novel acetic acid bacteria from cider fermentations: Acetobacter conturbans sp. nov. and Acetobacter fallax sp. nov.</title>
        <authorList>
            <person name="Sombolestani A.S."/>
            <person name="Cleenwerck I."/>
            <person name="Cnockaert M."/>
            <person name="Borremans W."/>
            <person name="Wieme A.D."/>
            <person name="De Vuyst L."/>
            <person name="Vandamme P."/>
        </authorList>
    </citation>
    <scope>NUCLEOTIDE SEQUENCE [LARGE SCALE GENOMIC DNA]</scope>
    <source>
        <strain evidence="2 3">LMG 1627</strain>
    </source>
</reference>
<dbReference type="EMBL" id="WOSY01000001">
    <property type="protein sequence ID" value="NHN87036.1"/>
    <property type="molecule type" value="Genomic_DNA"/>
</dbReference>
<feature type="domain" description="CobE/GbiG C-terminal" evidence="1">
    <location>
        <begin position="3"/>
        <end position="117"/>
    </location>
</feature>
<keyword evidence="3" id="KW-1185">Reference proteome</keyword>
<dbReference type="GO" id="GO:0032259">
    <property type="term" value="P:methylation"/>
    <property type="evidence" value="ECO:0007669"/>
    <property type="project" value="UniProtKB-KW"/>
</dbReference>
<proteinExistence type="predicted"/>
<protein>
    <submittedName>
        <fullName evidence="2">Precorrin methylase</fullName>
    </submittedName>
</protein>
<dbReference type="InterPro" id="IPR002750">
    <property type="entry name" value="CobE/GbiG_C"/>
</dbReference>
<dbReference type="GO" id="GO:0008168">
    <property type="term" value="F:methyltransferase activity"/>
    <property type="evidence" value="ECO:0007669"/>
    <property type="project" value="UniProtKB-KW"/>
</dbReference>
<evidence type="ECO:0000313" key="2">
    <source>
        <dbReference type="EMBL" id="NHN87036.1"/>
    </source>
</evidence>
<dbReference type="SUPFAM" id="SSF159664">
    <property type="entry name" value="CobE/GbiG C-terminal domain-like"/>
    <property type="match status" value="1"/>
</dbReference>
<keyword evidence="2" id="KW-0808">Transferase</keyword>
<name>A0ABX0JWW1_9PROT</name>
<evidence type="ECO:0000259" key="1">
    <source>
        <dbReference type="Pfam" id="PF01890"/>
    </source>
</evidence>